<evidence type="ECO:0000313" key="2">
    <source>
        <dbReference type="Proteomes" id="UP001344906"/>
    </source>
</evidence>
<name>A0ABQ6G650_9CHLR</name>
<accession>A0ABQ6G650</accession>
<gene>
    <name evidence="1" type="ORF">KDH_75810</name>
</gene>
<protein>
    <submittedName>
        <fullName evidence="1">Uncharacterized protein</fullName>
    </submittedName>
</protein>
<dbReference type="Proteomes" id="UP001344906">
    <property type="component" value="Unassembled WGS sequence"/>
</dbReference>
<organism evidence="1 2">
    <name type="scientific">Dictyobacter halimunensis</name>
    <dbReference type="NCBI Taxonomy" id="3026934"/>
    <lineage>
        <taxon>Bacteria</taxon>
        <taxon>Bacillati</taxon>
        <taxon>Chloroflexota</taxon>
        <taxon>Ktedonobacteria</taxon>
        <taxon>Ktedonobacterales</taxon>
        <taxon>Dictyobacteraceae</taxon>
        <taxon>Dictyobacter</taxon>
    </lineage>
</organism>
<comment type="caution">
    <text evidence="1">The sequence shown here is derived from an EMBL/GenBank/DDBJ whole genome shotgun (WGS) entry which is preliminary data.</text>
</comment>
<keyword evidence="2" id="KW-1185">Reference proteome</keyword>
<dbReference type="EMBL" id="BSRI01000002">
    <property type="protein sequence ID" value="GLV60762.1"/>
    <property type="molecule type" value="Genomic_DNA"/>
</dbReference>
<proteinExistence type="predicted"/>
<evidence type="ECO:0000313" key="1">
    <source>
        <dbReference type="EMBL" id="GLV60762.1"/>
    </source>
</evidence>
<sequence>MPLDNRKRAHILALQARAQSGRQKTVIFVYQSGGSYSYQSVNVILRPQASIERQIPARDGQVPRLVYDALLLAPLNTSFTGVVMIADTTTASAAGVQAARKYQVVEAIPTGIVPGGTRVYAYLRHIM</sequence>
<reference evidence="1 2" key="1">
    <citation type="submission" date="2023-02" db="EMBL/GenBank/DDBJ databases">
        <title>Dictyobacter halimunensis sp. nov., a new member of the class Ktedonobacteria from forest soil in a geothermal area.</title>
        <authorList>
            <person name="Rachmania M.K."/>
            <person name="Ningsih F."/>
            <person name="Sakai Y."/>
            <person name="Yabe S."/>
            <person name="Yokota A."/>
            <person name="Sjamsuridzal W."/>
        </authorList>
    </citation>
    <scope>NUCLEOTIDE SEQUENCE [LARGE SCALE GENOMIC DNA]</scope>
    <source>
        <strain evidence="1 2">S3.2.2.5</strain>
    </source>
</reference>